<dbReference type="GO" id="GO:0008934">
    <property type="term" value="F:inositol monophosphate 1-phosphatase activity"/>
    <property type="evidence" value="ECO:0007669"/>
    <property type="project" value="TreeGrafter"/>
</dbReference>
<dbReference type="PANTHER" id="PTHR20854">
    <property type="entry name" value="INOSITOL MONOPHOSPHATASE"/>
    <property type="match status" value="1"/>
</dbReference>
<dbReference type="CDD" id="cd01637">
    <property type="entry name" value="IMPase_like"/>
    <property type="match status" value="1"/>
</dbReference>
<feature type="binding site" evidence="5">
    <location>
        <position position="83"/>
    </location>
    <ligand>
        <name>Mg(2+)</name>
        <dbReference type="ChEBI" id="CHEBI:18420"/>
        <label>1</label>
        <note>catalytic</note>
    </ligand>
</feature>
<name>A0A1L8MNQ3_9STRE</name>
<dbReference type="Proteomes" id="UP000182015">
    <property type="component" value="Unassembled WGS sequence"/>
</dbReference>
<keyword evidence="2 5" id="KW-0479">Metal-binding</keyword>
<organism evidence="6 7">
    <name type="scientific">Streptococcus bovimastitidis</name>
    <dbReference type="NCBI Taxonomy" id="1856638"/>
    <lineage>
        <taxon>Bacteria</taxon>
        <taxon>Bacillati</taxon>
        <taxon>Bacillota</taxon>
        <taxon>Bacilli</taxon>
        <taxon>Lactobacillales</taxon>
        <taxon>Streptococcaceae</taxon>
        <taxon>Streptococcus</taxon>
    </lineage>
</organism>
<feature type="binding site" evidence="5">
    <location>
        <position position="205"/>
    </location>
    <ligand>
        <name>Mg(2+)</name>
        <dbReference type="ChEBI" id="CHEBI:18420"/>
        <label>1</label>
        <note>catalytic</note>
    </ligand>
</feature>
<keyword evidence="4 5" id="KW-0460">Magnesium</keyword>
<proteinExistence type="predicted"/>
<dbReference type="InterPro" id="IPR000760">
    <property type="entry name" value="Inositol_monophosphatase-like"/>
</dbReference>
<keyword evidence="3" id="KW-0378">Hydrolase</keyword>
<dbReference type="FunFam" id="3.30.540.10:FF:000003">
    <property type="entry name" value="Inositol-1-monophosphatase"/>
    <property type="match status" value="1"/>
</dbReference>
<evidence type="ECO:0000256" key="4">
    <source>
        <dbReference type="ARBA" id="ARBA00022842"/>
    </source>
</evidence>
<sequence length="253" mass="28718">MEDKFLFAQQLIREAGQFIKEKMTEQVAVTIKSQNDDLVTNVDQETQEFMIAKILHHYPEDHILAEEDGVRHPIKDGNVWVIDPIDGTVNFVVQKNQFAVMVAYFEDGVGQFGCIYDVMNDLLLSGGVNQKVTLNQQEVAPYQSKPLDRALIGCNSGLFLTNEFGVTHLISHTLGVRVYGGAGISMLKVMTQELMAYFSHIQPWDYAAAMIIGKQLGYLVRTFDGQEPDFKTRQKVMFLPECELKHFENYLSE</sequence>
<dbReference type="RefSeq" id="WP_071793057.1">
    <property type="nucleotide sequence ID" value="NZ_LZDD01000001.1"/>
</dbReference>
<dbReference type="PRINTS" id="PR00377">
    <property type="entry name" value="IMPHPHTASES"/>
</dbReference>
<evidence type="ECO:0000256" key="2">
    <source>
        <dbReference type="ARBA" id="ARBA00022723"/>
    </source>
</evidence>
<dbReference type="Gene3D" id="3.30.540.10">
    <property type="entry name" value="Fructose-1,6-Bisphosphatase, subunit A, domain 1"/>
    <property type="match status" value="1"/>
</dbReference>
<protein>
    <submittedName>
        <fullName evidence="6">Inositol monophosphatase</fullName>
    </submittedName>
</protein>
<evidence type="ECO:0000313" key="7">
    <source>
        <dbReference type="Proteomes" id="UP000182015"/>
    </source>
</evidence>
<feature type="binding site" evidence="5">
    <location>
        <position position="86"/>
    </location>
    <ligand>
        <name>Mg(2+)</name>
        <dbReference type="ChEBI" id="CHEBI:18420"/>
        <label>1</label>
        <note>catalytic</note>
    </ligand>
</feature>
<dbReference type="GO" id="GO:0006020">
    <property type="term" value="P:inositol metabolic process"/>
    <property type="evidence" value="ECO:0007669"/>
    <property type="project" value="TreeGrafter"/>
</dbReference>
<dbReference type="EMBL" id="LZDD01000001">
    <property type="protein sequence ID" value="OJF72400.1"/>
    <property type="molecule type" value="Genomic_DNA"/>
</dbReference>
<dbReference type="SUPFAM" id="SSF56655">
    <property type="entry name" value="Carbohydrate phosphatase"/>
    <property type="match status" value="1"/>
</dbReference>
<evidence type="ECO:0000313" key="6">
    <source>
        <dbReference type="EMBL" id="OJF72400.1"/>
    </source>
</evidence>
<dbReference type="GO" id="GO:0007165">
    <property type="term" value="P:signal transduction"/>
    <property type="evidence" value="ECO:0007669"/>
    <property type="project" value="TreeGrafter"/>
</dbReference>
<dbReference type="Gene3D" id="3.40.190.80">
    <property type="match status" value="1"/>
</dbReference>
<comment type="cofactor">
    <cofactor evidence="1 5">
        <name>Mg(2+)</name>
        <dbReference type="ChEBI" id="CHEBI:18420"/>
    </cofactor>
</comment>
<comment type="caution">
    <text evidence="6">The sequence shown here is derived from an EMBL/GenBank/DDBJ whole genome shotgun (WGS) entry which is preliminary data.</text>
</comment>
<evidence type="ECO:0000256" key="3">
    <source>
        <dbReference type="ARBA" id="ARBA00022801"/>
    </source>
</evidence>
<dbReference type="Pfam" id="PF00459">
    <property type="entry name" value="Inositol_P"/>
    <property type="match status" value="1"/>
</dbReference>
<gene>
    <name evidence="6" type="ORF">A9Q68_02340</name>
</gene>
<evidence type="ECO:0000256" key="1">
    <source>
        <dbReference type="ARBA" id="ARBA00001946"/>
    </source>
</evidence>
<feature type="binding site" evidence="5">
    <location>
        <position position="85"/>
    </location>
    <ligand>
        <name>Mg(2+)</name>
        <dbReference type="ChEBI" id="CHEBI:18420"/>
        <label>1</label>
        <note>catalytic</note>
    </ligand>
</feature>
<accession>A0A1L8MNQ3</accession>
<keyword evidence="7" id="KW-1185">Reference proteome</keyword>
<reference evidence="7" key="1">
    <citation type="submission" date="2016-06" db="EMBL/GenBank/DDBJ databases">
        <authorList>
            <person name="de Vries S.P.W."/>
            <person name="Hadjirin N.F."/>
            <person name="Lay E.M."/>
            <person name="Zadoks R.N."/>
            <person name="Peacock S.J."/>
            <person name="Parkhill J."/>
            <person name="Grant A.J."/>
            <person name="Mcdougall S."/>
            <person name="Holmes M.A."/>
        </authorList>
    </citation>
    <scope>NUCLEOTIDE SEQUENCE [LARGE SCALE GENOMIC DNA]</scope>
    <source>
        <strain evidence="7">NZ1587</strain>
    </source>
</reference>
<feature type="binding site" evidence="5">
    <location>
        <position position="66"/>
    </location>
    <ligand>
        <name>Mg(2+)</name>
        <dbReference type="ChEBI" id="CHEBI:18420"/>
        <label>1</label>
        <note>catalytic</note>
    </ligand>
</feature>
<dbReference type="OrthoDB" id="9772456at2"/>
<evidence type="ECO:0000256" key="5">
    <source>
        <dbReference type="PIRSR" id="PIRSR600760-2"/>
    </source>
</evidence>
<dbReference type="AlphaFoldDB" id="A0A1L8MNQ3"/>
<dbReference type="PANTHER" id="PTHR20854:SF4">
    <property type="entry name" value="INOSITOL-1-MONOPHOSPHATASE-RELATED"/>
    <property type="match status" value="1"/>
</dbReference>
<dbReference type="GO" id="GO:0046872">
    <property type="term" value="F:metal ion binding"/>
    <property type="evidence" value="ECO:0007669"/>
    <property type="project" value="UniProtKB-KW"/>
</dbReference>
<dbReference type="STRING" id="1856638.A9Q68_02340"/>